<keyword evidence="2" id="KW-1185">Reference proteome</keyword>
<comment type="caution">
    <text evidence="1">The sequence shown here is derived from an EMBL/GenBank/DDBJ whole genome shotgun (WGS) entry which is preliminary data.</text>
</comment>
<gene>
    <name evidence="1" type="ORF">FHR23_001090</name>
</gene>
<dbReference type="InterPro" id="IPR018684">
    <property type="entry name" value="DUF2171"/>
</dbReference>
<dbReference type="EMBL" id="JACIJI010000001">
    <property type="protein sequence ID" value="MBB5718183.1"/>
    <property type="molecule type" value="Genomic_DNA"/>
</dbReference>
<organism evidence="1 2">
    <name type="scientific">Stakelama sediminis</name>
    <dbReference type="NCBI Taxonomy" id="463200"/>
    <lineage>
        <taxon>Bacteria</taxon>
        <taxon>Pseudomonadati</taxon>
        <taxon>Pseudomonadota</taxon>
        <taxon>Alphaproteobacteria</taxon>
        <taxon>Sphingomonadales</taxon>
        <taxon>Sphingomonadaceae</taxon>
        <taxon>Stakelama</taxon>
    </lineage>
</organism>
<evidence type="ECO:0000313" key="2">
    <source>
        <dbReference type="Proteomes" id="UP000554342"/>
    </source>
</evidence>
<dbReference type="Pfam" id="PF09939">
    <property type="entry name" value="DUF2171"/>
    <property type="match status" value="1"/>
</dbReference>
<accession>A0A840YX10</accession>
<dbReference type="AlphaFoldDB" id="A0A840YX10"/>
<protein>
    <recommendedName>
        <fullName evidence="3">DUF2171 domain-containing protein</fullName>
    </recommendedName>
</protein>
<sequence>MNKDQIKPNMRVVDTHDHAVGTVDRIEGDIIDLARKDFADGLHHFVPLAAVKQVDGDTVIVEPGVATTVEAVTASIEYAHAHPAVSSRIGALFGVSGHGTGFGGSGIGD</sequence>
<evidence type="ECO:0008006" key="3">
    <source>
        <dbReference type="Google" id="ProtNLM"/>
    </source>
</evidence>
<dbReference type="Proteomes" id="UP000554342">
    <property type="component" value="Unassembled WGS sequence"/>
</dbReference>
<name>A0A840YX10_9SPHN</name>
<proteinExistence type="predicted"/>
<evidence type="ECO:0000313" key="1">
    <source>
        <dbReference type="EMBL" id="MBB5718183.1"/>
    </source>
</evidence>
<dbReference type="RefSeq" id="WP_184001854.1">
    <property type="nucleotide sequence ID" value="NZ_BAABIF010000004.1"/>
</dbReference>
<reference evidence="1 2" key="1">
    <citation type="submission" date="2020-08" db="EMBL/GenBank/DDBJ databases">
        <title>Genomic Encyclopedia of Type Strains, Phase IV (KMG-IV): sequencing the most valuable type-strain genomes for metagenomic binning, comparative biology and taxonomic classification.</title>
        <authorList>
            <person name="Goeker M."/>
        </authorList>
    </citation>
    <scope>NUCLEOTIDE SEQUENCE [LARGE SCALE GENOMIC DNA]</scope>
    <source>
        <strain evidence="1 2">DSM 27203</strain>
    </source>
</reference>